<dbReference type="EMBL" id="KQ971380">
    <property type="protein sequence ID" value="EEZ97560.1"/>
    <property type="molecule type" value="Genomic_DNA"/>
</dbReference>
<dbReference type="HOGENOM" id="CLU_1984410_0_0_1"/>
<organism evidence="1 2">
    <name type="scientific">Tribolium castaneum</name>
    <name type="common">Red flour beetle</name>
    <dbReference type="NCBI Taxonomy" id="7070"/>
    <lineage>
        <taxon>Eukaryota</taxon>
        <taxon>Metazoa</taxon>
        <taxon>Ecdysozoa</taxon>
        <taxon>Arthropoda</taxon>
        <taxon>Hexapoda</taxon>
        <taxon>Insecta</taxon>
        <taxon>Pterygota</taxon>
        <taxon>Neoptera</taxon>
        <taxon>Endopterygota</taxon>
        <taxon>Coleoptera</taxon>
        <taxon>Polyphaga</taxon>
        <taxon>Cucujiformia</taxon>
        <taxon>Tenebrionidae</taxon>
        <taxon>Tenebrionidae incertae sedis</taxon>
        <taxon>Tribolium</taxon>
    </lineage>
</organism>
<name>D6X4I0_TRICA</name>
<evidence type="ECO:0000313" key="1">
    <source>
        <dbReference type="EMBL" id="EEZ97560.1"/>
    </source>
</evidence>
<sequence>MVFKDSVGARIVPVVSLTRIPVYPNLNRTLHKGWRPAKHTHTEHWHDGRRWYGGLTATLAGRPRASAAKPWYGYVTQVPRRGQSCLDNRGKACVGDDIVTCGGGSREGKAMGGMMGQVMGGKVPQA</sequence>
<proteinExistence type="predicted"/>
<dbReference type="Proteomes" id="UP000007266">
    <property type="component" value="Linkage group 10"/>
</dbReference>
<evidence type="ECO:0000313" key="2">
    <source>
        <dbReference type="Proteomes" id="UP000007266"/>
    </source>
</evidence>
<protein>
    <submittedName>
        <fullName evidence="1">Uncharacterized protein</fullName>
    </submittedName>
</protein>
<reference evidence="1 2" key="1">
    <citation type="journal article" date="2008" name="Nature">
        <title>The genome of the model beetle and pest Tribolium castaneum.</title>
        <authorList>
            <consortium name="Tribolium Genome Sequencing Consortium"/>
            <person name="Richards S."/>
            <person name="Gibbs R.A."/>
            <person name="Weinstock G.M."/>
            <person name="Brown S.J."/>
            <person name="Denell R."/>
            <person name="Beeman R.W."/>
            <person name="Gibbs R."/>
            <person name="Beeman R.W."/>
            <person name="Brown S.J."/>
            <person name="Bucher G."/>
            <person name="Friedrich M."/>
            <person name="Grimmelikhuijzen C.J."/>
            <person name="Klingler M."/>
            <person name="Lorenzen M."/>
            <person name="Richards S."/>
            <person name="Roth S."/>
            <person name="Schroder R."/>
            <person name="Tautz D."/>
            <person name="Zdobnov E.M."/>
            <person name="Muzny D."/>
            <person name="Gibbs R.A."/>
            <person name="Weinstock G.M."/>
            <person name="Attaway T."/>
            <person name="Bell S."/>
            <person name="Buhay C.J."/>
            <person name="Chandrabose M.N."/>
            <person name="Chavez D."/>
            <person name="Clerk-Blankenburg K.P."/>
            <person name="Cree A."/>
            <person name="Dao M."/>
            <person name="Davis C."/>
            <person name="Chacko J."/>
            <person name="Dinh H."/>
            <person name="Dugan-Rocha S."/>
            <person name="Fowler G."/>
            <person name="Garner T.T."/>
            <person name="Garnes J."/>
            <person name="Gnirke A."/>
            <person name="Hawes A."/>
            <person name="Hernandez J."/>
            <person name="Hines S."/>
            <person name="Holder M."/>
            <person name="Hume J."/>
            <person name="Jhangiani S.N."/>
            <person name="Joshi V."/>
            <person name="Khan Z.M."/>
            <person name="Jackson L."/>
            <person name="Kovar C."/>
            <person name="Kowis A."/>
            <person name="Lee S."/>
            <person name="Lewis L.R."/>
            <person name="Margolis J."/>
            <person name="Morgan M."/>
            <person name="Nazareth L.V."/>
            <person name="Nguyen N."/>
            <person name="Okwuonu G."/>
            <person name="Parker D."/>
            <person name="Richards S."/>
            <person name="Ruiz S.J."/>
            <person name="Santibanez J."/>
            <person name="Savard J."/>
            <person name="Scherer S.E."/>
            <person name="Schneider B."/>
            <person name="Sodergren E."/>
            <person name="Tautz D."/>
            <person name="Vattahil S."/>
            <person name="Villasana D."/>
            <person name="White C.S."/>
            <person name="Wright R."/>
            <person name="Park Y."/>
            <person name="Beeman R.W."/>
            <person name="Lord J."/>
            <person name="Oppert B."/>
            <person name="Lorenzen M."/>
            <person name="Brown S."/>
            <person name="Wang L."/>
            <person name="Savard J."/>
            <person name="Tautz D."/>
            <person name="Richards S."/>
            <person name="Weinstock G."/>
            <person name="Gibbs R.A."/>
            <person name="Liu Y."/>
            <person name="Worley K."/>
            <person name="Weinstock G."/>
            <person name="Elsik C.G."/>
            <person name="Reese J.T."/>
            <person name="Elhaik E."/>
            <person name="Landan G."/>
            <person name="Graur D."/>
            <person name="Arensburger P."/>
            <person name="Atkinson P."/>
            <person name="Beeman R.W."/>
            <person name="Beidler J."/>
            <person name="Brown S.J."/>
            <person name="Demuth J.P."/>
            <person name="Drury D.W."/>
            <person name="Du Y.Z."/>
            <person name="Fujiwara H."/>
            <person name="Lorenzen M."/>
            <person name="Maselli V."/>
            <person name="Osanai M."/>
            <person name="Park Y."/>
            <person name="Robertson H.M."/>
            <person name="Tu Z."/>
            <person name="Wang J.J."/>
            <person name="Wang S."/>
            <person name="Richards S."/>
            <person name="Song H."/>
            <person name="Zhang L."/>
            <person name="Sodergren E."/>
            <person name="Werner D."/>
            <person name="Stanke M."/>
            <person name="Morgenstern B."/>
            <person name="Solovyev V."/>
            <person name="Kosarev P."/>
            <person name="Brown G."/>
            <person name="Chen H.C."/>
            <person name="Ermolaeva O."/>
            <person name="Hlavina W."/>
            <person name="Kapustin Y."/>
            <person name="Kiryutin B."/>
            <person name="Kitts P."/>
            <person name="Maglott D."/>
            <person name="Pruitt K."/>
            <person name="Sapojnikov V."/>
            <person name="Souvorov A."/>
            <person name="Mackey A.J."/>
            <person name="Waterhouse R.M."/>
            <person name="Wyder S."/>
            <person name="Zdobnov E.M."/>
            <person name="Zdobnov E.M."/>
            <person name="Wyder S."/>
            <person name="Kriventseva E.V."/>
            <person name="Kadowaki T."/>
            <person name="Bork P."/>
            <person name="Aranda M."/>
            <person name="Bao R."/>
            <person name="Beermann A."/>
            <person name="Berns N."/>
            <person name="Bolognesi R."/>
            <person name="Bonneton F."/>
            <person name="Bopp D."/>
            <person name="Brown S.J."/>
            <person name="Bucher G."/>
            <person name="Butts T."/>
            <person name="Chaumot A."/>
            <person name="Denell R.E."/>
            <person name="Ferrier D.E."/>
            <person name="Friedrich M."/>
            <person name="Gordon C.M."/>
            <person name="Jindra M."/>
            <person name="Klingler M."/>
            <person name="Lan Q."/>
            <person name="Lattorff H.M."/>
            <person name="Laudet V."/>
            <person name="von Levetsow C."/>
            <person name="Liu Z."/>
            <person name="Lutz R."/>
            <person name="Lynch J.A."/>
            <person name="da Fonseca R.N."/>
            <person name="Posnien N."/>
            <person name="Reuter R."/>
            <person name="Roth S."/>
            <person name="Savard J."/>
            <person name="Schinko J.B."/>
            <person name="Schmitt C."/>
            <person name="Schoppmeier M."/>
            <person name="Schroder R."/>
            <person name="Shippy T.D."/>
            <person name="Simonnet F."/>
            <person name="Marques-Souza H."/>
            <person name="Tautz D."/>
            <person name="Tomoyasu Y."/>
            <person name="Trauner J."/>
            <person name="Van der Zee M."/>
            <person name="Vervoort M."/>
            <person name="Wittkopp N."/>
            <person name="Wimmer E.A."/>
            <person name="Yang X."/>
            <person name="Jones A.K."/>
            <person name="Sattelle D.B."/>
            <person name="Ebert P.R."/>
            <person name="Nelson D."/>
            <person name="Scott J.G."/>
            <person name="Beeman R.W."/>
            <person name="Muthukrishnan S."/>
            <person name="Kramer K.J."/>
            <person name="Arakane Y."/>
            <person name="Beeman R.W."/>
            <person name="Zhu Q."/>
            <person name="Hogenkamp D."/>
            <person name="Dixit R."/>
            <person name="Oppert B."/>
            <person name="Jiang H."/>
            <person name="Zou Z."/>
            <person name="Marshall J."/>
            <person name="Elpidina E."/>
            <person name="Vinokurov K."/>
            <person name="Oppert C."/>
            <person name="Zou Z."/>
            <person name="Evans J."/>
            <person name="Lu Z."/>
            <person name="Zhao P."/>
            <person name="Sumathipala N."/>
            <person name="Altincicek B."/>
            <person name="Vilcinskas A."/>
            <person name="Williams M."/>
            <person name="Hultmark D."/>
            <person name="Hetru C."/>
            <person name="Jiang H."/>
            <person name="Grimmelikhuijzen C.J."/>
            <person name="Hauser F."/>
            <person name="Cazzamali G."/>
            <person name="Williamson M."/>
            <person name="Park Y."/>
            <person name="Li B."/>
            <person name="Tanaka Y."/>
            <person name="Predel R."/>
            <person name="Neupert S."/>
            <person name="Schachtner J."/>
            <person name="Verleyen P."/>
            <person name="Raible F."/>
            <person name="Bork P."/>
            <person name="Friedrich M."/>
            <person name="Walden K.K."/>
            <person name="Robertson H.M."/>
            <person name="Angeli S."/>
            <person name="Foret S."/>
            <person name="Bucher G."/>
            <person name="Schuetz S."/>
            <person name="Maleszka R."/>
            <person name="Wimmer E.A."/>
            <person name="Beeman R.W."/>
            <person name="Lorenzen M."/>
            <person name="Tomoyasu Y."/>
            <person name="Miller S.C."/>
            <person name="Grossmann D."/>
            <person name="Bucher G."/>
        </authorList>
    </citation>
    <scope>NUCLEOTIDE SEQUENCE [LARGE SCALE GENOMIC DNA]</scope>
    <source>
        <strain evidence="1 2">Georgia GA2</strain>
    </source>
</reference>
<dbReference type="AlphaFoldDB" id="D6X4I0"/>
<reference evidence="1 2" key="2">
    <citation type="journal article" date="2010" name="Nucleic Acids Res.">
        <title>BeetleBase in 2010: revisions to provide comprehensive genomic information for Tribolium castaneum.</title>
        <authorList>
            <person name="Kim H.S."/>
            <person name="Murphy T."/>
            <person name="Xia J."/>
            <person name="Caragea D."/>
            <person name="Park Y."/>
            <person name="Beeman R.W."/>
            <person name="Lorenzen M.D."/>
            <person name="Butcher S."/>
            <person name="Manak J.R."/>
            <person name="Brown S.J."/>
        </authorList>
    </citation>
    <scope>GENOME REANNOTATION</scope>
    <source>
        <strain evidence="1 2">Georgia GA2</strain>
    </source>
</reference>
<gene>
    <name evidence="1" type="primary">GLEAN_11414</name>
    <name evidence="1" type="ORF">TcasGA2_TC011414</name>
</gene>
<accession>D6X4I0</accession>
<keyword evidence="2" id="KW-1185">Reference proteome</keyword>